<dbReference type="InterPro" id="IPR000719">
    <property type="entry name" value="Prot_kinase_dom"/>
</dbReference>
<feature type="domain" description="Protein kinase" evidence="1">
    <location>
        <begin position="1"/>
        <end position="191"/>
    </location>
</feature>
<dbReference type="Pfam" id="PF00069">
    <property type="entry name" value="Pkinase"/>
    <property type="match status" value="1"/>
</dbReference>
<dbReference type="GO" id="GO:0004672">
    <property type="term" value="F:protein kinase activity"/>
    <property type="evidence" value="ECO:0007669"/>
    <property type="project" value="InterPro"/>
</dbReference>
<evidence type="ECO:0000259" key="1">
    <source>
        <dbReference type="PROSITE" id="PS50011"/>
    </source>
</evidence>
<dbReference type="PROSITE" id="PS50011">
    <property type="entry name" value="PROTEIN_KINASE_DOM"/>
    <property type="match status" value="1"/>
</dbReference>
<dbReference type="InterPro" id="IPR051564">
    <property type="entry name" value="LRR_receptor-like_kinase"/>
</dbReference>
<dbReference type="PANTHER" id="PTHR48055">
    <property type="entry name" value="LEUCINE-RICH REPEAT RECEPTOR PROTEIN KINASE EMS1"/>
    <property type="match status" value="1"/>
</dbReference>
<dbReference type="GO" id="GO:0005524">
    <property type="term" value="F:ATP binding"/>
    <property type="evidence" value="ECO:0007669"/>
    <property type="project" value="InterPro"/>
</dbReference>
<dbReference type="AlphaFoldDB" id="A0AAQ3TY29"/>
<dbReference type="EMBL" id="CP144750">
    <property type="protein sequence ID" value="WVZ79097.1"/>
    <property type="molecule type" value="Genomic_DNA"/>
</dbReference>
<dbReference type="SUPFAM" id="SSF56112">
    <property type="entry name" value="Protein kinase-like (PK-like)"/>
    <property type="match status" value="1"/>
</dbReference>
<sequence length="208" mass="22597">METLGNKIKHRNLVPLLDYCKISEERLLMYEYMSNGSLEDDVRPPRPGPAAAVGAAEARGAARGLCSLHYNCILDVMSSNVLLDGDMEAHVADFGMARLISALDTHLSTTRAFGAPPRKGDVYSQGVVLLELLMVRKGGGKEVVDPELVVTAVDGEEKGIARFLELALQCIDDFPPKRPNMLQVVTMLRELDDAPPSQEPAHAPVSFA</sequence>
<dbReference type="Gene3D" id="1.10.510.10">
    <property type="entry name" value="Transferase(Phosphotransferase) domain 1"/>
    <property type="match status" value="1"/>
</dbReference>
<dbReference type="GO" id="GO:0016020">
    <property type="term" value="C:membrane"/>
    <property type="evidence" value="ECO:0007669"/>
    <property type="project" value="TreeGrafter"/>
</dbReference>
<keyword evidence="3" id="KW-1185">Reference proteome</keyword>
<accession>A0AAQ3TY29</accession>
<dbReference type="InterPro" id="IPR011009">
    <property type="entry name" value="Kinase-like_dom_sf"/>
</dbReference>
<reference evidence="2 3" key="1">
    <citation type="submission" date="2024-02" db="EMBL/GenBank/DDBJ databases">
        <title>High-quality chromosome-scale genome assembly of Pensacola bahiagrass (Paspalum notatum Flugge var. saurae).</title>
        <authorList>
            <person name="Vega J.M."/>
            <person name="Podio M."/>
            <person name="Orjuela J."/>
            <person name="Siena L.A."/>
            <person name="Pessino S.C."/>
            <person name="Combes M.C."/>
            <person name="Mariac C."/>
            <person name="Albertini E."/>
            <person name="Pupilli F."/>
            <person name="Ortiz J.P.A."/>
            <person name="Leblanc O."/>
        </authorList>
    </citation>
    <scope>NUCLEOTIDE SEQUENCE [LARGE SCALE GENOMIC DNA]</scope>
    <source>
        <strain evidence="2">R1</strain>
        <tissue evidence="2">Leaf</tissue>
    </source>
</reference>
<evidence type="ECO:0000313" key="3">
    <source>
        <dbReference type="Proteomes" id="UP001341281"/>
    </source>
</evidence>
<name>A0AAQ3TY29_PASNO</name>
<proteinExistence type="predicted"/>
<protein>
    <recommendedName>
        <fullName evidence="1">Protein kinase domain-containing protein</fullName>
    </recommendedName>
</protein>
<dbReference type="PANTHER" id="PTHR48055:SF29">
    <property type="entry name" value="LEUCINE-RICH RECEPTOR-LIKE KINASE FAMILY PROTEIN"/>
    <property type="match status" value="1"/>
</dbReference>
<dbReference type="Proteomes" id="UP001341281">
    <property type="component" value="Chromosome 06"/>
</dbReference>
<evidence type="ECO:0000313" key="2">
    <source>
        <dbReference type="EMBL" id="WVZ79097.1"/>
    </source>
</evidence>
<gene>
    <name evidence="2" type="ORF">U9M48_026718</name>
</gene>
<organism evidence="2 3">
    <name type="scientific">Paspalum notatum var. saurae</name>
    <dbReference type="NCBI Taxonomy" id="547442"/>
    <lineage>
        <taxon>Eukaryota</taxon>
        <taxon>Viridiplantae</taxon>
        <taxon>Streptophyta</taxon>
        <taxon>Embryophyta</taxon>
        <taxon>Tracheophyta</taxon>
        <taxon>Spermatophyta</taxon>
        <taxon>Magnoliopsida</taxon>
        <taxon>Liliopsida</taxon>
        <taxon>Poales</taxon>
        <taxon>Poaceae</taxon>
        <taxon>PACMAD clade</taxon>
        <taxon>Panicoideae</taxon>
        <taxon>Andropogonodae</taxon>
        <taxon>Paspaleae</taxon>
        <taxon>Paspalinae</taxon>
        <taxon>Paspalum</taxon>
    </lineage>
</organism>